<evidence type="ECO:0000313" key="3">
    <source>
        <dbReference type="EMBL" id="EGO51398.1"/>
    </source>
</evidence>
<dbReference type="RefSeq" id="XP_009855038.1">
    <property type="nucleotide sequence ID" value="XM_009856736.1"/>
</dbReference>
<keyword evidence="1" id="KW-0812">Transmembrane</keyword>
<keyword evidence="4" id="KW-1185">Reference proteome</keyword>
<dbReference type="EMBL" id="GL891382">
    <property type="protein sequence ID" value="EGO51398.1"/>
    <property type="molecule type" value="Genomic_DNA"/>
</dbReference>
<dbReference type="VEuPathDB" id="FungiDB:NEUTE1DRAFT_70117"/>
<feature type="transmembrane region" description="Helical" evidence="1">
    <location>
        <begin position="97"/>
        <end position="116"/>
    </location>
</feature>
<sequence length="154" mass="16221">MRLPTSPLLLPISFLLLLLRGTSAVLSSSLSSESTATTTAITIPEGPGANPTAVNPTNVNPFLSTPTNVTFDDIIEHRRGRNHTHNNHTSDGTSGSVPPGTALVAMLGTFGMAMLVRLGIASAVAFVLSVVEVMIEWVGVVVSLVTSWWMGVPW</sequence>
<feature type="signal peptide" evidence="2">
    <location>
        <begin position="1"/>
        <end position="24"/>
    </location>
</feature>
<evidence type="ECO:0000313" key="4">
    <source>
        <dbReference type="Proteomes" id="UP000008065"/>
    </source>
</evidence>
<dbReference type="GeneID" id="20829430"/>
<protein>
    <submittedName>
        <fullName evidence="3">Uncharacterized protein</fullName>
    </submittedName>
</protein>
<proteinExistence type="predicted"/>
<keyword evidence="1" id="KW-0472">Membrane</keyword>
<gene>
    <name evidence="3" type="ORF">NEUTE1DRAFT_70117</name>
</gene>
<feature type="transmembrane region" description="Helical" evidence="1">
    <location>
        <begin position="123"/>
        <end position="150"/>
    </location>
</feature>
<name>F8MYK1_NEUT8</name>
<evidence type="ECO:0000256" key="1">
    <source>
        <dbReference type="SAM" id="Phobius"/>
    </source>
</evidence>
<dbReference type="KEGG" id="nte:NEUTE1DRAFT70117"/>
<dbReference type="HOGENOM" id="CLU_1713785_0_0_1"/>
<accession>F8MYK1</accession>
<keyword evidence="1" id="KW-1133">Transmembrane helix</keyword>
<reference evidence="4" key="1">
    <citation type="journal article" date="2011" name="Genetics">
        <title>Massive changes in genome architecture accompany the transition to self-fertility in the filamentous fungus Neurospora tetrasperma.</title>
        <authorList>
            <person name="Ellison C.E."/>
            <person name="Stajich J.E."/>
            <person name="Jacobson D.J."/>
            <person name="Natvig D.O."/>
            <person name="Lapidus A."/>
            <person name="Foster B."/>
            <person name="Aerts A."/>
            <person name="Riley R."/>
            <person name="Lindquist E.A."/>
            <person name="Grigoriev I.V."/>
            <person name="Taylor J.W."/>
        </authorList>
    </citation>
    <scope>NUCLEOTIDE SEQUENCE [LARGE SCALE GENOMIC DNA]</scope>
    <source>
        <strain evidence="4">FGSC 2508 / P0657</strain>
    </source>
</reference>
<dbReference type="AlphaFoldDB" id="F8MYK1"/>
<organism evidence="3 4">
    <name type="scientific">Neurospora tetrasperma (strain FGSC 2508 / ATCC MYA-4615 / P0657)</name>
    <dbReference type="NCBI Taxonomy" id="510951"/>
    <lineage>
        <taxon>Eukaryota</taxon>
        <taxon>Fungi</taxon>
        <taxon>Dikarya</taxon>
        <taxon>Ascomycota</taxon>
        <taxon>Pezizomycotina</taxon>
        <taxon>Sordariomycetes</taxon>
        <taxon>Sordariomycetidae</taxon>
        <taxon>Sordariales</taxon>
        <taxon>Sordariaceae</taxon>
        <taxon>Neurospora</taxon>
    </lineage>
</organism>
<keyword evidence="2" id="KW-0732">Signal</keyword>
<feature type="chain" id="PRO_5003380708" evidence="2">
    <location>
        <begin position="25"/>
        <end position="154"/>
    </location>
</feature>
<dbReference type="Proteomes" id="UP000008065">
    <property type="component" value="Unassembled WGS sequence"/>
</dbReference>
<evidence type="ECO:0000256" key="2">
    <source>
        <dbReference type="SAM" id="SignalP"/>
    </source>
</evidence>